<dbReference type="AlphaFoldDB" id="A0A5B7JKH6"/>
<dbReference type="Proteomes" id="UP000324222">
    <property type="component" value="Unassembled WGS sequence"/>
</dbReference>
<evidence type="ECO:0000313" key="3">
    <source>
        <dbReference type="Proteomes" id="UP000324222"/>
    </source>
</evidence>
<reference evidence="2 3" key="1">
    <citation type="submission" date="2019-05" db="EMBL/GenBank/DDBJ databases">
        <title>Another draft genome of Portunus trituberculatus and its Hox gene families provides insights of decapod evolution.</title>
        <authorList>
            <person name="Jeong J.-H."/>
            <person name="Song I."/>
            <person name="Kim S."/>
            <person name="Choi T."/>
            <person name="Kim D."/>
            <person name="Ryu S."/>
            <person name="Kim W."/>
        </authorList>
    </citation>
    <scope>NUCLEOTIDE SEQUENCE [LARGE SCALE GENOMIC DNA]</scope>
    <source>
        <tissue evidence="2">Muscle</tissue>
    </source>
</reference>
<keyword evidence="1" id="KW-0175">Coiled coil</keyword>
<name>A0A5B7JKH6_PORTR</name>
<sequence>MKEVMSSLMDKQDRLQAENTALKLRVAECEKDRVQDGITGRAEGGLADNKLKELRNEWKQEQEEENVKFSEVVRRQIQENMKVAVIEVIKEKENMVQDAVDKKKSFEIYGMRDKKNPNKFTRECEEREMAKTVIKRVQDSTQEFDQEVEEVIRLARYSEGGKRPM</sequence>
<feature type="coiled-coil region" evidence="1">
    <location>
        <begin position="5"/>
        <end position="32"/>
    </location>
</feature>
<evidence type="ECO:0000256" key="1">
    <source>
        <dbReference type="SAM" id="Coils"/>
    </source>
</evidence>
<evidence type="ECO:0000313" key="2">
    <source>
        <dbReference type="EMBL" id="MPC95095.1"/>
    </source>
</evidence>
<comment type="caution">
    <text evidence="2">The sequence shown here is derived from an EMBL/GenBank/DDBJ whole genome shotgun (WGS) entry which is preliminary data.</text>
</comment>
<gene>
    <name evidence="2" type="ORF">E2C01_090291</name>
</gene>
<dbReference type="EMBL" id="VSRR010100995">
    <property type="protein sequence ID" value="MPC95095.1"/>
    <property type="molecule type" value="Genomic_DNA"/>
</dbReference>
<organism evidence="2 3">
    <name type="scientific">Portunus trituberculatus</name>
    <name type="common">Swimming crab</name>
    <name type="synonym">Neptunus trituberculatus</name>
    <dbReference type="NCBI Taxonomy" id="210409"/>
    <lineage>
        <taxon>Eukaryota</taxon>
        <taxon>Metazoa</taxon>
        <taxon>Ecdysozoa</taxon>
        <taxon>Arthropoda</taxon>
        <taxon>Crustacea</taxon>
        <taxon>Multicrustacea</taxon>
        <taxon>Malacostraca</taxon>
        <taxon>Eumalacostraca</taxon>
        <taxon>Eucarida</taxon>
        <taxon>Decapoda</taxon>
        <taxon>Pleocyemata</taxon>
        <taxon>Brachyura</taxon>
        <taxon>Eubrachyura</taxon>
        <taxon>Portunoidea</taxon>
        <taxon>Portunidae</taxon>
        <taxon>Portuninae</taxon>
        <taxon>Portunus</taxon>
    </lineage>
</organism>
<proteinExistence type="predicted"/>
<accession>A0A5B7JKH6</accession>
<keyword evidence="3" id="KW-1185">Reference proteome</keyword>
<protein>
    <submittedName>
        <fullName evidence="2">Uncharacterized protein</fullName>
    </submittedName>
</protein>